<evidence type="ECO:0000313" key="2">
    <source>
        <dbReference type="Proteomes" id="UP000710385"/>
    </source>
</evidence>
<comment type="caution">
    <text evidence="1">The sequence shown here is derived from an EMBL/GenBank/DDBJ whole genome shotgun (WGS) entry which is preliminary data.</text>
</comment>
<dbReference type="AlphaFoldDB" id="A0A928TQG1"/>
<gene>
    <name evidence="1" type="ORF">HS096_02220</name>
</gene>
<evidence type="ECO:0000313" key="1">
    <source>
        <dbReference type="EMBL" id="MBE7525186.1"/>
    </source>
</evidence>
<accession>A0A928TQG1</accession>
<reference evidence="1" key="1">
    <citation type="submission" date="2020-05" db="EMBL/GenBank/DDBJ databases">
        <title>High-Quality Genomes of Partial-Nitritation/Anammox System by Hierarchical Clustering Based Hybrid Assembly.</title>
        <authorList>
            <person name="Liu L."/>
            <person name="Wang Y."/>
            <person name="Che Y."/>
            <person name="Chen Y."/>
            <person name="Xia Y."/>
            <person name="Luo R."/>
            <person name="Cheng S.H."/>
            <person name="Zheng C."/>
            <person name="Zhang T."/>
        </authorList>
    </citation>
    <scope>NUCLEOTIDE SEQUENCE</scope>
    <source>
        <strain evidence="1">H1_PAT1</strain>
    </source>
</reference>
<dbReference type="Proteomes" id="UP000710385">
    <property type="component" value="Unassembled WGS sequence"/>
</dbReference>
<proteinExistence type="predicted"/>
<name>A0A928TQG1_UNCKA</name>
<sequence length="418" mass="43901">MKSTSFFKKLFAFNAIRWALAVLVTIVFFSLGFAASAELPTTIGYQGRLKNSSGTVQSGTFSFTFRLYASSTGGTAIWSETQSSVSVSDGFFAVRLGNTTPFPTDFNSPLFITTEVNGDGEMSPRVAINAVPYALTTGGVNALPSAPVASPYATGGRMYYNTGSGRLFYYDGIQDVWVEVATPSSTVSEADTFQSVISRGNQTSSTIQFAGGTSTGDFLPGTDATYFLGTASFRWLGLSAVSVTSTNLSATEASFANVTSTNIFGTNAAFTNTTTTNLYASLFSSASGTITNFNTNDFFFISGTGTNLYVVNLLGTNALFESTTSTNLFSANAVFTSATTTNFFATYGNVTNITGTNATFTNLSVGSFNPTNITWVNATGTNTTSTNLFAQNLLFGGATGNSLDLTTLTVAGETSLRP</sequence>
<protein>
    <submittedName>
        <fullName evidence="1">Uncharacterized protein</fullName>
    </submittedName>
</protein>
<dbReference type="EMBL" id="JABTTY010000001">
    <property type="protein sequence ID" value="MBE7525186.1"/>
    <property type="molecule type" value="Genomic_DNA"/>
</dbReference>
<organism evidence="1 2">
    <name type="scientific">candidate division WWE3 bacterium</name>
    <dbReference type="NCBI Taxonomy" id="2053526"/>
    <lineage>
        <taxon>Bacteria</taxon>
        <taxon>Katanobacteria</taxon>
    </lineage>
</organism>